<evidence type="ECO:0000313" key="2">
    <source>
        <dbReference type="EMBL" id="CAG8449766.1"/>
    </source>
</evidence>
<dbReference type="EMBL" id="CAJVPZ010000022">
    <property type="protein sequence ID" value="CAG8449766.1"/>
    <property type="molecule type" value="Genomic_DNA"/>
</dbReference>
<reference evidence="2" key="1">
    <citation type="submission" date="2021-06" db="EMBL/GenBank/DDBJ databases">
        <authorList>
            <person name="Kallberg Y."/>
            <person name="Tangrot J."/>
            <person name="Rosling A."/>
        </authorList>
    </citation>
    <scope>NUCLEOTIDE SEQUENCE</scope>
    <source>
        <strain evidence="2">IN212</strain>
    </source>
</reference>
<proteinExistence type="predicted"/>
<dbReference type="OrthoDB" id="10663720at2759"/>
<name>A0A9N8YQK4_9GLOM</name>
<keyword evidence="1" id="KW-0175">Coiled coil</keyword>
<gene>
    <name evidence="2" type="ORF">RFULGI_LOCUS168</name>
</gene>
<organism evidence="2 3">
    <name type="scientific">Racocetra fulgida</name>
    <dbReference type="NCBI Taxonomy" id="60492"/>
    <lineage>
        <taxon>Eukaryota</taxon>
        <taxon>Fungi</taxon>
        <taxon>Fungi incertae sedis</taxon>
        <taxon>Mucoromycota</taxon>
        <taxon>Glomeromycotina</taxon>
        <taxon>Glomeromycetes</taxon>
        <taxon>Diversisporales</taxon>
        <taxon>Gigasporaceae</taxon>
        <taxon>Racocetra</taxon>
    </lineage>
</organism>
<feature type="non-terminal residue" evidence="2">
    <location>
        <position position="555"/>
    </location>
</feature>
<keyword evidence="3" id="KW-1185">Reference proteome</keyword>
<accession>A0A9N8YQK4</accession>
<comment type="caution">
    <text evidence="2">The sequence shown here is derived from an EMBL/GenBank/DDBJ whole genome shotgun (WGS) entry which is preliminary data.</text>
</comment>
<evidence type="ECO:0000256" key="1">
    <source>
        <dbReference type="SAM" id="Coils"/>
    </source>
</evidence>
<dbReference type="AlphaFoldDB" id="A0A9N8YQK4"/>
<dbReference type="Proteomes" id="UP000789396">
    <property type="component" value="Unassembled WGS sequence"/>
</dbReference>
<feature type="coiled-coil region" evidence="1">
    <location>
        <begin position="303"/>
        <end position="513"/>
    </location>
</feature>
<evidence type="ECO:0000313" key="3">
    <source>
        <dbReference type="Proteomes" id="UP000789396"/>
    </source>
</evidence>
<protein>
    <submittedName>
        <fullName evidence="2">11242_t:CDS:1</fullName>
    </submittedName>
</protein>
<sequence>MKSQKTQAEPTNFNYRNLNIPPLALAKYFYGQKVKDIAAIQRLIYLVFLKILQEKNGGPVVESAFQPMSESQDYANLFTNVPEIENKEVLLYLKEIYHTRRNLVDEFDYQKIELGDILKAVKASPHFCLIEDGYDKVKIGEYLRLSKKQITNLKNEDNIYQIPLGEEEKFRAIGILRTSGEKYLFELLFLDPNHLFYPNLAKKNLPHWEEFFKFDFKQNYYDYLQAWEQDYGKMFAYLEKQRNEMGEGLMSSSSTHRLTLIHSSKIIYQQVQEIKELKATKEEAKRFYNYLFELYEKATPENIVTLTEEAKQEVKKLEEEDSESEETTDYLYQKIDKIMAFAKEKNIITQKLELAEQKITDLEQQLTQIRSQQLYQQIIALRTEKGKLKEELNHLWEQLKNNQDNPELVRQISEKETQSNQLKEQLKKAKKEQDEKDAKKLAKKDKEIKELKEKIAEIAGQLKILEQKMKQTQEELTANKKQFEELQKKFHTLQQSNNNLNQSNRDLIVIQEELKKQIDQLTTDKSDNYQKWQDCLNTIQQLEKNNEEQDNLIKT</sequence>